<proteinExistence type="predicted"/>
<dbReference type="AlphaFoldDB" id="A0A9Q0M4W7"/>
<dbReference type="OMA" id="ATNIHIA"/>
<reference evidence="1" key="1">
    <citation type="submission" date="2022-12" db="EMBL/GenBank/DDBJ databases">
        <title>Genome assemblies of Blomia tropicalis.</title>
        <authorList>
            <person name="Cui Y."/>
        </authorList>
    </citation>
    <scope>NUCLEOTIDE SEQUENCE</scope>
    <source>
        <tissue evidence="1">Adult mites</tissue>
    </source>
</reference>
<evidence type="ECO:0000313" key="1">
    <source>
        <dbReference type="EMBL" id="KAJ6218007.1"/>
    </source>
</evidence>
<evidence type="ECO:0000313" key="2">
    <source>
        <dbReference type="Proteomes" id="UP001142055"/>
    </source>
</evidence>
<protein>
    <submittedName>
        <fullName evidence="1">Uncharacterized protein</fullName>
    </submittedName>
</protein>
<dbReference type="Proteomes" id="UP001142055">
    <property type="component" value="Chromosome 3"/>
</dbReference>
<keyword evidence="2" id="KW-1185">Reference proteome</keyword>
<accession>A0A9Q0M4W7</accession>
<comment type="caution">
    <text evidence="1">The sequence shown here is derived from an EMBL/GenBank/DDBJ whole genome shotgun (WGS) entry which is preliminary data.</text>
</comment>
<sequence length="214" mass="23950">MDQVIEYLSETPPTTTQGSMRNNRIIFAICNSLGSIVLLNENRRVVRKANVTNHADIRLGNPLEYLNKFATDPSIKFTIGTNAAIFLMYCHRAVEKLRTHCSSIVLLGPVSIVFSDHRIETEDAQIDHSRRCCCGHLCHSNPPSFTLDNGDQLIFNTGVFYLRACSEQHSIYITKSEFISQVKFIPSILPPPDSIHPLIAFVDTLPDSPPPIIT</sequence>
<dbReference type="EMBL" id="JAPWDV010000003">
    <property type="protein sequence ID" value="KAJ6218007.1"/>
    <property type="molecule type" value="Genomic_DNA"/>
</dbReference>
<organism evidence="1 2">
    <name type="scientific">Blomia tropicalis</name>
    <name type="common">Mite</name>
    <dbReference type="NCBI Taxonomy" id="40697"/>
    <lineage>
        <taxon>Eukaryota</taxon>
        <taxon>Metazoa</taxon>
        <taxon>Ecdysozoa</taxon>
        <taxon>Arthropoda</taxon>
        <taxon>Chelicerata</taxon>
        <taxon>Arachnida</taxon>
        <taxon>Acari</taxon>
        <taxon>Acariformes</taxon>
        <taxon>Sarcoptiformes</taxon>
        <taxon>Astigmata</taxon>
        <taxon>Glycyphagoidea</taxon>
        <taxon>Echimyopodidae</taxon>
        <taxon>Blomia</taxon>
    </lineage>
</organism>
<dbReference type="OrthoDB" id="10439772at2759"/>
<gene>
    <name evidence="1" type="ORF">RDWZM_009164</name>
</gene>
<name>A0A9Q0M4W7_BLOTA</name>